<keyword evidence="2" id="KW-1003">Cell membrane</keyword>
<dbReference type="Proteomes" id="UP000515277">
    <property type="component" value="Chromosome"/>
</dbReference>
<protein>
    <submittedName>
        <fullName evidence="7">LysE family transporter</fullName>
    </submittedName>
</protein>
<dbReference type="PANTHER" id="PTHR30086">
    <property type="entry name" value="ARGININE EXPORTER PROTEIN ARGO"/>
    <property type="match status" value="1"/>
</dbReference>
<evidence type="ECO:0000313" key="8">
    <source>
        <dbReference type="Proteomes" id="UP000515277"/>
    </source>
</evidence>
<evidence type="ECO:0000256" key="1">
    <source>
        <dbReference type="ARBA" id="ARBA00004651"/>
    </source>
</evidence>
<dbReference type="EMBL" id="CP060201">
    <property type="protein sequence ID" value="QNH77505.1"/>
    <property type="molecule type" value="Genomic_DNA"/>
</dbReference>
<keyword evidence="4 6" id="KW-1133">Transmembrane helix</keyword>
<gene>
    <name evidence="7" type="ORF">GGI48_30460</name>
</gene>
<dbReference type="GO" id="GO:0005886">
    <property type="term" value="C:plasma membrane"/>
    <property type="evidence" value="ECO:0007669"/>
    <property type="project" value="UniProtKB-SubCell"/>
</dbReference>
<evidence type="ECO:0000313" key="7">
    <source>
        <dbReference type="EMBL" id="QNH77505.1"/>
    </source>
</evidence>
<dbReference type="InterPro" id="IPR001123">
    <property type="entry name" value="LeuE-type"/>
</dbReference>
<feature type="transmembrane region" description="Helical" evidence="6">
    <location>
        <begin position="115"/>
        <end position="135"/>
    </location>
</feature>
<accession>A0A7G7XC10</accession>
<dbReference type="Pfam" id="PF01810">
    <property type="entry name" value="LysE"/>
    <property type="match status" value="1"/>
</dbReference>
<feature type="transmembrane region" description="Helical" evidence="6">
    <location>
        <begin position="12"/>
        <end position="31"/>
    </location>
</feature>
<name>A0A7G7XC10_9PSED</name>
<evidence type="ECO:0000256" key="5">
    <source>
        <dbReference type="ARBA" id="ARBA00023136"/>
    </source>
</evidence>
<dbReference type="GO" id="GO:0015171">
    <property type="term" value="F:amino acid transmembrane transporter activity"/>
    <property type="evidence" value="ECO:0007669"/>
    <property type="project" value="TreeGrafter"/>
</dbReference>
<evidence type="ECO:0000256" key="3">
    <source>
        <dbReference type="ARBA" id="ARBA00022692"/>
    </source>
</evidence>
<keyword evidence="3 6" id="KW-0812">Transmembrane</keyword>
<evidence type="ECO:0000256" key="4">
    <source>
        <dbReference type="ARBA" id="ARBA00022989"/>
    </source>
</evidence>
<feature type="transmembrane region" description="Helical" evidence="6">
    <location>
        <begin position="147"/>
        <end position="168"/>
    </location>
</feature>
<dbReference type="AlphaFoldDB" id="A0A7G7XC10"/>
<feature type="transmembrane region" description="Helical" evidence="6">
    <location>
        <begin position="180"/>
        <end position="201"/>
    </location>
</feature>
<feature type="transmembrane region" description="Helical" evidence="6">
    <location>
        <begin position="43"/>
        <end position="68"/>
    </location>
</feature>
<evidence type="ECO:0000256" key="2">
    <source>
        <dbReference type="ARBA" id="ARBA00022475"/>
    </source>
</evidence>
<sequence length="206" mass="22163">MPPVSDINWPLWLSTMLPMALSAGPGNLMVASSGAQSGVRRSLRFILGLDLTYLLLALLVGLGLYHSLTNQPQLLWGLRVAGSLYIFWLGLRLLLRPLRKPGEGAMALQFRDGVILQLGNVQGLVMLLVMFSTFSPGTDAGSAVVPLLSVALIAVNLLGHLLWACLGASLQGLLRSRPRLLLAQNALFGLILMAVAIWIFLRQGTA</sequence>
<dbReference type="RefSeq" id="WP_179601698.1">
    <property type="nucleotide sequence ID" value="NZ_CP060201.1"/>
</dbReference>
<dbReference type="PANTHER" id="PTHR30086:SF20">
    <property type="entry name" value="ARGININE EXPORTER PROTEIN ARGO-RELATED"/>
    <property type="match status" value="1"/>
</dbReference>
<keyword evidence="5 6" id="KW-0472">Membrane</keyword>
<proteinExistence type="predicted"/>
<feature type="transmembrane region" description="Helical" evidence="6">
    <location>
        <begin position="74"/>
        <end position="95"/>
    </location>
</feature>
<organism evidence="7 8">
    <name type="scientific">Pseudomonas protegens</name>
    <dbReference type="NCBI Taxonomy" id="380021"/>
    <lineage>
        <taxon>Bacteria</taxon>
        <taxon>Pseudomonadati</taxon>
        <taxon>Pseudomonadota</taxon>
        <taxon>Gammaproteobacteria</taxon>
        <taxon>Pseudomonadales</taxon>
        <taxon>Pseudomonadaceae</taxon>
        <taxon>Pseudomonas</taxon>
    </lineage>
</organism>
<reference evidence="8" key="1">
    <citation type="journal article" date="2020" name="Microbiol. Resour. Announc.">
        <title>Complete genome sequences of four natural Pseudomonas isolates that catabolize a wide range of aromatic compounds relevant to lignin valorization.</title>
        <authorList>
            <person name="Hatmaker E.A."/>
            <person name="Presley G."/>
            <person name="Cannon O."/>
            <person name="Guss A.M."/>
            <person name="Elkins J.G."/>
        </authorList>
    </citation>
    <scope>NUCLEOTIDE SEQUENCE [LARGE SCALE GENOMIC DNA]</scope>
    <source>
        <strain evidence="8">H1F5C</strain>
    </source>
</reference>
<comment type="subcellular location">
    <subcellularLocation>
        <location evidence="1">Cell membrane</location>
        <topology evidence="1">Multi-pass membrane protein</topology>
    </subcellularLocation>
</comment>
<evidence type="ECO:0000256" key="6">
    <source>
        <dbReference type="SAM" id="Phobius"/>
    </source>
</evidence>